<dbReference type="AlphaFoldDB" id="A0A3N1D5B8"/>
<protein>
    <submittedName>
        <fullName evidence="2">Uncharacterized protein</fullName>
    </submittedName>
</protein>
<sequence length="117" mass="12310">MKIPLDLNEAKFLVLGAPRERVDFETKMPVVKDGVQVMSVELALLDGAEWLPVRVSVAGDPGVVQGQIVKPVAPALNMTSRRGEVMTWWTCDGFEADGDAAAAPAPAPARGKAGGAQ</sequence>
<keyword evidence="3" id="KW-1185">Reference proteome</keyword>
<gene>
    <name evidence="2" type="ORF">EDD29_6420</name>
</gene>
<dbReference type="OrthoDB" id="3482208at2"/>
<dbReference type="Proteomes" id="UP000272400">
    <property type="component" value="Unassembled WGS sequence"/>
</dbReference>
<organism evidence="2 3">
    <name type="scientific">Actinocorallia herbida</name>
    <dbReference type="NCBI Taxonomy" id="58109"/>
    <lineage>
        <taxon>Bacteria</taxon>
        <taxon>Bacillati</taxon>
        <taxon>Actinomycetota</taxon>
        <taxon>Actinomycetes</taxon>
        <taxon>Streptosporangiales</taxon>
        <taxon>Thermomonosporaceae</taxon>
        <taxon>Actinocorallia</taxon>
    </lineage>
</organism>
<evidence type="ECO:0000313" key="2">
    <source>
        <dbReference type="EMBL" id="ROO88741.1"/>
    </source>
</evidence>
<dbReference type="RefSeq" id="WP_123667944.1">
    <property type="nucleotide sequence ID" value="NZ_RJKE01000001.1"/>
</dbReference>
<accession>A0A3N1D5B8</accession>
<evidence type="ECO:0000256" key="1">
    <source>
        <dbReference type="SAM" id="MobiDB-lite"/>
    </source>
</evidence>
<reference evidence="2 3" key="1">
    <citation type="submission" date="2018-11" db="EMBL/GenBank/DDBJ databases">
        <title>Sequencing the genomes of 1000 actinobacteria strains.</title>
        <authorList>
            <person name="Klenk H.-P."/>
        </authorList>
    </citation>
    <scope>NUCLEOTIDE SEQUENCE [LARGE SCALE GENOMIC DNA]</scope>
    <source>
        <strain evidence="2 3">DSM 44254</strain>
    </source>
</reference>
<dbReference type="EMBL" id="RJKE01000001">
    <property type="protein sequence ID" value="ROO88741.1"/>
    <property type="molecule type" value="Genomic_DNA"/>
</dbReference>
<proteinExistence type="predicted"/>
<comment type="caution">
    <text evidence="2">The sequence shown here is derived from an EMBL/GenBank/DDBJ whole genome shotgun (WGS) entry which is preliminary data.</text>
</comment>
<name>A0A3N1D5B8_9ACTN</name>
<feature type="region of interest" description="Disordered" evidence="1">
    <location>
        <begin position="97"/>
        <end position="117"/>
    </location>
</feature>
<evidence type="ECO:0000313" key="3">
    <source>
        <dbReference type="Proteomes" id="UP000272400"/>
    </source>
</evidence>
<feature type="compositionally biased region" description="Low complexity" evidence="1">
    <location>
        <begin position="99"/>
        <end position="111"/>
    </location>
</feature>